<dbReference type="GO" id="GO:0005737">
    <property type="term" value="C:cytoplasm"/>
    <property type="evidence" value="ECO:0007669"/>
    <property type="project" value="TreeGrafter"/>
</dbReference>
<dbReference type="AlphaFoldDB" id="A0A0K3AU35"/>
<dbReference type="EMBL" id="LN871598">
    <property type="protein sequence ID" value="CTQ41096.1"/>
    <property type="molecule type" value="Genomic_DNA"/>
</dbReference>
<dbReference type="KEGG" id="bmic:BMR1_03g02480"/>
<dbReference type="HAMAP" id="MF_00634">
    <property type="entry name" value="UPF0235"/>
    <property type="match status" value="1"/>
</dbReference>
<dbReference type="VEuPathDB" id="PiroplasmaDB:BMR1_03g02480"/>
<dbReference type="RefSeq" id="XP_012649107.1">
    <property type="nucleotide sequence ID" value="XM_012793653.1"/>
</dbReference>
<name>A0A0K3AU35_BABMR</name>
<reference evidence="2 3" key="2">
    <citation type="journal article" date="2013" name="PLoS ONE">
        <title>Whole genome mapping and re-organization of the nuclear and mitochondrial genomes of Babesia microti isolates.</title>
        <authorList>
            <person name="Cornillot E."/>
            <person name="Dassouli A."/>
            <person name="Garg A."/>
            <person name="Pachikara N."/>
            <person name="Randazzo S."/>
            <person name="Depoix D."/>
            <person name="Carcy B."/>
            <person name="Delbecq S."/>
            <person name="Frutos R."/>
            <person name="Silva J.C."/>
            <person name="Sutton R."/>
            <person name="Krause P.J."/>
            <person name="Mamoun C.B."/>
        </authorList>
    </citation>
    <scope>NUCLEOTIDE SEQUENCE [LARGE SCALE GENOMIC DNA]</scope>
    <source>
        <strain evidence="2 3">RI</strain>
    </source>
</reference>
<keyword evidence="3" id="KW-1185">Reference proteome</keyword>
<organism evidence="2 3">
    <name type="scientific">Babesia microti (strain RI)</name>
    <dbReference type="NCBI Taxonomy" id="1133968"/>
    <lineage>
        <taxon>Eukaryota</taxon>
        <taxon>Sar</taxon>
        <taxon>Alveolata</taxon>
        <taxon>Apicomplexa</taxon>
        <taxon>Aconoidasida</taxon>
        <taxon>Piroplasmida</taxon>
        <taxon>Babesiidae</taxon>
        <taxon>Babesia</taxon>
    </lineage>
</organism>
<reference evidence="2 3" key="3">
    <citation type="journal article" date="2016" name="Sci. Rep.">
        <title>Genome-wide diversity and gene expression profiling of Babesia microti isolates identify polymorphic genes that mediate host-pathogen interactions.</title>
        <authorList>
            <person name="Silva J.C."/>
            <person name="Cornillot E."/>
            <person name="McCracken C."/>
            <person name="Usmani-Brown S."/>
            <person name="Dwivedi A."/>
            <person name="Ifeonu O.O."/>
            <person name="Crabtree J."/>
            <person name="Gotia H.T."/>
            <person name="Virji A.Z."/>
            <person name="Reynes C."/>
            <person name="Colinge J."/>
            <person name="Kumar V."/>
            <person name="Lawres L."/>
            <person name="Pazzi J.E."/>
            <person name="Pablo J.V."/>
            <person name="Hung C."/>
            <person name="Brancato J."/>
            <person name="Kumari P."/>
            <person name="Orvis J."/>
            <person name="Tretina K."/>
            <person name="Chibucos M."/>
            <person name="Ott S."/>
            <person name="Sadzewicz L."/>
            <person name="Sengamalay N."/>
            <person name="Shetty A.C."/>
            <person name="Su Q."/>
            <person name="Tallon L."/>
            <person name="Fraser C.M."/>
            <person name="Frutos R."/>
            <person name="Molina D.M."/>
            <person name="Krause P.J."/>
            <person name="Ben Mamoun C."/>
        </authorList>
    </citation>
    <scope>NUCLEOTIDE SEQUENCE [LARGE SCALE GENOMIC DNA]</scope>
    <source>
        <strain evidence="2 3">RI</strain>
    </source>
</reference>
<dbReference type="PANTHER" id="PTHR13420:SF7">
    <property type="entry name" value="UPF0235 PROTEIN C15ORF40"/>
    <property type="match status" value="1"/>
</dbReference>
<dbReference type="Proteomes" id="UP000002899">
    <property type="component" value="Chromosome III"/>
</dbReference>
<evidence type="ECO:0000313" key="2">
    <source>
        <dbReference type="EMBL" id="CTQ41096.1"/>
    </source>
</evidence>
<dbReference type="InterPro" id="IPR003746">
    <property type="entry name" value="DUF167"/>
</dbReference>
<dbReference type="NCBIfam" id="TIGR00251">
    <property type="entry name" value="DUF167 family protein"/>
    <property type="match status" value="1"/>
</dbReference>
<dbReference type="OMA" id="EGQANET"/>
<dbReference type="SUPFAM" id="SSF69786">
    <property type="entry name" value="YggU-like"/>
    <property type="match status" value="1"/>
</dbReference>
<dbReference type="InterPro" id="IPR036591">
    <property type="entry name" value="YggU-like_sf"/>
</dbReference>
<dbReference type="Gene3D" id="3.30.1200.10">
    <property type="entry name" value="YggU-like"/>
    <property type="match status" value="1"/>
</dbReference>
<dbReference type="GeneID" id="24425138"/>
<reference evidence="2 3" key="1">
    <citation type="journal article" date="2012" name="Nucleic Acids Res.">
        <title>Sequencing of the smallest Apicomplexan genome from the human pathogen Babesia microti.</title>
        <authorList>
            <person name="Cornillot E."/>
            <person name="Hadj-Kaddour K."/>
            <person name="Dassouli A."/>
            <person name="Noel B."/>
            <person name="Ranwez V."/>
            <person name="Vacherie B."/>
            <person name="Augagneur Y."/>
            <person name="Bres V."/>
            <person name="Duclos A."/>
            <person name="Randazzo S."/>
            <person name="Carcy B."/>
            <person name="Debierre-Grockiego F."/>
            <person name="Delbecq S."/>
            <person name="Moubri-Menage K."/>
            <person name="Shams-Eldin H."/>
            <person name="Usmani-Brown S."/>
            <person name="Bringaud F."/>
            <person name="Wincker P."/>
            <person name="Vivares C.P."/>
            <person name="Schwarz R.T."/>
            <person name="Schetters T.P."/>
            <person name="Krause P.J."/>
            <person name="Gorenflot A."/>
            <person name="Berry V."/>
            <person name="Barbe V."/>
            <person name="Ben Mamoun C."/>
        </authorList>
    </citation>
    <scope>NUCLEOTIDE SEQUENCE [LARGE SCALE GENOMIC DNA]</scope>
    <source>
        <strain evidence="2 3">RI</strain>
    </source>
</reference>
<dbReference type="PANTHER" id="PTHR13420">
    <property type="entry name" value="UPF0235 PROTEIN C15ORF40"/>
    <property type="match status" value="1"/>
</dbReference>
<protein>
    <submittedName>
        <fullName evidence="2">UPF0235 protein Daro_3887</fullName>
    </submittedName>
</protein>
<evidence type="ECO:0000313" key="3">
    <source>
        <dbReference type="Proteomes" id="UP000002899"/>
    </source>
</evidence>
<comment type="similarity">
    <text evidence="1">Belongs to the UPF0235 family.</text>
</comment>
<accession>A0A0K3AU35</accession>
<dbReference type="OrthoDB" id="244097at2759"/>
<dbReference type="SMART" id="SM01152">
    <property type="entry name" value="DUF167"/>
    <property type="match status" value="1"/>
</dbReference>
<evidence type="ECO:0000256" key="1">
    <source>
        <dbReference type="ARBA" id="ARBA00010364"/>
    </source>
</evidence>
<sequence>MLKHGSDGRVFLTVRVKPGAKSTKIVEIDENCLHLQIAAPPRDGECNEALIKYISKILGIKKTGISLVLGHKSRDKTLSIVGNYADILDKINRLKQN</sequence>
<proteinExistence type="inferred from homology"/>
<dbReference type="Pfam" id="PF02594">
    <property type="entry name" value="DUF167"/>
    <property type="match status" value="1"/>
</dbReference>